<evidence type="ECO:0000313" key="1">
    <source>
        <dbReference type="EMBL" id="CAF2096771.1"/>
    </source>
</evidence>
<protein>
    <submittedName>
        <fullName evidence="1">(rape) hypothetical protein</fullName>
    </submittedName>
</protein>
<reference evidence="1" key="1">
    <citation type="submission" date="2021-01" db="EMBL/GenBank/DDBJ databases">
        <authorList>
            <consortium name="Genoscope - CEA"/>
            <person name="William W."/>
        </authorList>
    </citation>
    <scope>NUCLEOTIDE SEQUENCE</scope>
</reference>
<dbReference type="EMBL" id="HG994359">
    <property type="protein sequence ID" value="CAF2096771.1"/>
    <property type="molecule type" value="Genomic_DNA"/>
</dbReference>
<accession>A0A816THK3</accession>
<dbReference type="Proteomes" id="UP001295469">
    <property type="component" value="Chromosome A05"/>
</dbReference>
<organism evidence="1">
    <name type="scientific">Brassica napus</name>
    <name type="common">Rape</name>
    <dbReference type="NCBI Taxonomy" id="3708"/>
    <lineage>
        <taxon>Eukaryota</taxon>
        <taxon>Viridiplantae</taxon>
        <taxon>Streptophyta</taxon>
        <taxon>Embryophyta</taxon>
        <taxon>Tracheophyta</taxon>
        <taxon>Spermatophyta</taxon>
        <taxon>Magnoliopsida</taxon>
        <taxon>eudicotyledons</taxon>
        <taxon>Gunneridae</taxon>
        <taxon>Pentapetalae</taxon>
        <taxon>rosids</taxon>
        <taxon>malvids</taxon>
        <taxon>Brassicales</taxon>
        <taxon>Brassicaceae</taxon>
        <taxon>Brassiceae</taxon>
        <taxon>Brassica</taxon>
    </lineage>
</organism>
<proteinExistence type="predicted"/>
<dbReference type="AlphaFoldDB" id="A0A816THK3"/>
<sequence length="55" mass="6535">MLCLCCIIKCRLLFFKKGIARECIGFLWVCFASLERTATEEMLLYMFVLFAYILR</sequence>
<name>A0A816THK3_BRANA</name>
<gene>
    <name evidence="1" type="ORF">DARMORV10_A05P15790.1</name>
</gene>